<dbReference type="Gene3D" id="2.60.40.10">
    <property type="entry name" value="Immunoglobulins"/>
    <property type="match status" value="1"/>
</dbReference>
<protein>
    <recommendedName>
        <fullName evidence="2">Type 9 secretion system plug protein N-terminal domain-containing protein</fullName>
    </recommendedName>
</protein>
<feature type="chain" id="PRO_5012973063" description="Type 9 secretion system plug protein N-terminal domain-containing protein" evidence="1">
    <location>
        <begin position="20"/>
        <end position="414"/>
    </location>
</feature>
<evidence type="ECO:0000313" key="3">
    <source>
        <dbReference type="EMBL" id="SFW68554.1"/>
    </source>
</evidence>
<evidence type="ECO:0000259" key="2">
    <source>
        <dbReference type="Pfam" id="PF17116"/>
    </source>
</evidence>
<dbReference type="Proteomes" id="UP000183257">
    <property type="component" value="Unassembled WGS sequence"/>
</dbReference>
<dbReference type="AlphaFoldDB" id="A0A1K1R8I6"/>
<evidence type="ECO:0000256" key="1">
    <source>
        <dbReference type="SAM" id="SignalP"/>
    </source>
</evidence>
<keyword evidence="1" id="KW-0732">Signal</keyword>
<dbReference type="Pfam" id="PF17116">
    <property type="entry name" value="T9SS_plug_1st"/>
    <property type="match status" value="1"/>
</dbReference>
<sequence length="414" mass="48050">MKQYTLILSLLMAFWGAKAQVAVEKDAPENIKSIVFKGTTEDQFPIILSGDRITLEFDDLNASEEDYYYKVTYYNYDWTPSTLLKSQYLKGLDNLRITNYENSYNTLQAYSNYQLQLPNNNVSFKVSGNYMLEVYNEYDELQFSRRFLIYQNAVSVGVSTKRTREFEFLNEKQAVQIAINAGDFRLINPKNEVKVAIIQNYYWPSAITNLKPQYTIGKELLYKYDKEASFFGGNEFLNFTTKDLRATSTAIARVELQDIYNHYLYGDLHRANEPYTYFPDINGDFVVTTQQGEDASRESEYTNIHFKLEYTDAIGLDDVYVFGKFNNYALSDENKMTYNEKTGYLEASIKIKQGFYNYKYVIKTDTGEVKENVIGGNFHFTENNYLVLVYYRNFGDQHDSLIGVGSGNSRNITN</sequence>
<dbReference type="EMBL" id="FPIY01000009">
    <property type="protein sequence ID" value="SFW68554.1"/>
    <property type="molecule type" value="Genomic_DNA"/>
</dbReference>
<dbReference type="InterPro" id="IPR014756">
    <property type="entry name" value="Ig_E-set"/>
</dbReference>
<dbReference type="InterPro" id="IPR031345">
    <property type="entry name" value="T9SS_Plug_N"/>
</dbReference>
<dbReference type="STRING" id="76595.SAMN05660313_03410"/>
<evidence type="ECO:0000313" key="4">
    <source>
        <dbReference type="Proteomes" id="UP000183257"/>
    </source>
</evidence>
<dbReference type="InterPro" id="IPR013783">
    <property type="entry name" value="Ig-like_fold"/>
</dbReference>
<gene>
    <name evidence="3" type="ORF">SAMN05660313_03410</name>
</gene>
<dbReference type="RefSeq" id="WP_072305021.1">
    <property type="nucleotide sequence ID" value="NZ_FPIY01000009.1"/>
</dbReference>
<feature type="domain" description="Type 9 secretion system plug protein N-terminal" evidence="2">
    <location>
        <begin position="31"/>
        <end position="151"/>
    </location>
</feature>
<name>A0A1K1R8I6_9FLAO</name>
<keyword evidence="4" id="KW-1185">Reference proteome</keyword>
<reference evidence="4" key="1">
    <citation type="submission" date="2016-11" db="EMBL/GenBank/DDBJ databases">
        <authorList>
            <person name="Varghese N."/>
            <person name="Submissions S."/>
        </authorList>
    </citation>
    <scope>NUCLEOTIDE SEQUENCE [LARGE SCALE GENOMIC DNA]</scope>
    <source>
        <strain evidence="4">DSM 24786</strain>
    </source>
</reference>
<proteinExistence type="predicted"/>
<organism evidence="3 4">
    <name type="scientific">Cellulophaga fucicola</name>
    <dbReference type="NCBI Taxonomy" id="76595"/>
    <lineage>
        <taxon>Bacteria</taxon>
        <taxon>Pseudomonadati</taxon>
        <taxon>Bacteroidota</taxon>
        <taxon>Flavobacteriia</taxon>
        <taxon>Flavobacteriales</taxon>
        <taxon>Flavobacteriaceae</taxon>
        <taxon>Cellulophaga</taxon>
    </lineage>
</organism>
<dbReference type="SUPFAM" id="SSF81296">
    <property type="entry name" value="E set domains"/>
    <property type="match status" value="1"/>
</dbReference>
<accession>A0A1K1R8I6</accession>
<dbReference type="OrthoDB" id="1522602at2"/>
<feature type="signal peptide" evidence="1">
    <location>
        <begin position="1"/>
        <end position="19"/>
    </location>
</feature>